<keyword evidence="2" id="KW-1185">Reference proteome</keyword>
<sequence length="183" mass="20190">MKSQSQSCLSSFGTRVSSKLGDIAKGNHATRSAAFLFASIGRIRCERRQNERWNGSGFVETQTTVGRYLALKEAPNVTVGVQIQDTDDWFPVGFVKAKDAAALETAVVRQRALIAEHANRLFPLQISANTKLSWGMMMIPEGSNEGTWETVHSKAGTRVYVSDKDIGFEGVPGWASELYYVLR</sequence>
<dbReference type="OrthoDB" id="197848at2759"/>
<organism evidence="1 2">
    <name type="scientific">Fistulifera solaris</name>
    <name type="common">Oleaginous diatom</name>
    <dbReference type="NCBI Taxonomy" id="1519565"/>
    <lineage>
        <taxon>Eukaryota</taxon>
        <taxon>Sar</taxon>
        <taxon>Stramenopiles</taxon>
        <taxon>Ochrophyta</taxon>
        <taxon>Bacillariophyta</taxon>
        <taxon>Bacillariophyceae</taxon>
        <taxon>Bacillariophycidae</taxon>
        <taxon>Naviculales</taxon>
        <taxon>Naviculaceae</taxon>
        <taxon>Fistulifera</taxon>
    </lineage>
</organism>
<name>A0A1Z5KJ98_FISSO</name>
<dbReference type="EMBL" id="BDSP01000239">
    <property type="protein sequence ID" value="GAX26182.1"/>
    <property type="molecule type" value="Genomic_DNA"/>
</dbReference>
<gene>
    <name evidence="1" type="ORF">FisN_18Hu301</name>
</gene>
<comment type="caution">
    <text evidence="1">The sequence shown here is derived from an EMBL/GenBank/DDBJ whole genome shotgun (WGS) entry which is preliminary data.</text>
</comment>
<accession>A0A1Z5KJ98</accession>
<reference evidence="1 2" key="1">
    <citation type="journal article" date="2015" name="Plant Cell">
        <title>Oil accumulation by the oleaginous diatom Fistulifera solaris as revealed by the genome and transcriptome.</title>
        <authorList>
            <person name="Tanaka T."/>
            <person name="Maeda Y."/>
            <person name="Veluchamy A."/>
            <person name="Tanaka M."/>
            <person name="Abida H."/>
            <person name="Marechal E."/>
            <person name="Bowler C."/>
            <person name="Muto M."/>
            <person name="Sunaga Y."/>
            <person name="Tanaka M."/>
            <person name="Yoshino T."/>
            <person name="Taniguchi T."/>
            <person name="Fukuda Y."/>
            <person name="Nemoto M."/>
            <person name="Matsumoto M."/>
            <person name="Wong P.S."/>
            <person name="Aburatani S."/>
            <person name="Fujibuchi W."/>
        </authorList>
    </citation>
    <scope>NUCLEOTIDE SEQUENCE [LARGE SCALE GENOMIC DNA]</scope>
    <source>
        <strain evidence="1 2">JPCC DA0580</strain>
    </source>
</reference>
<protein>
    <submittedName>
        <fullName evidence="1">Uncharacterized protein</fullName>
    </submittedName>
</protein>
<dbReference type="Proteomes" id="UP000198406">
    <property type="component" value="Unassembled WGS sequence"/>
</dbReference>
<dbReference type="InParanoid" id="A0A1Z5KJ98"/>
<evidence type="ECO:0000313" key="2">
    <source>
        <dbReference type="Proteomes" id="UP000198406"/>
    </source>
</evidence>
<evidence type="ECO:0000313" key="1">
    <source>
        <dbReference type="EMBL" id="GAX26182.1"/>
    </source>
</evidence>
<proteinExistence type="predicted"/>
<dbReference type="AlphaFoldDB" id="A0A1Z5KJ98"/>